<dbReference type="OrthoDB" id="3539798at2759"/>
<dbReference type="RefSeq" id="XP_045961436.1">
    <property type="nucleotide sequence ID" value="XM_046101997.1"/>
</dbReference>
<feature type="signal peptide" evidence="5">
    <location>
        <begin position="1"/>
        <end position="17"/>
    </location>
</feature>
<gene>
    <name evidence="7" type="ORF">BKA67DRAFT_554557</name>
</gene>
<name>A0A9P8USA5_9PEZI</name>
<evidence type="ECO:0000313" key="7">
    <source>
        <dbReference type="EMBL" id="KAH6657202.1"/>
    </source>
</evidence>
<dbReference type="GO" id="GO:0005576">
    <property type="term" value="C:extracellular region"/>
    <property type="evidence" value="ECO:0007669"/>
    <property type="project" value="UniProtKB-SubCell"/>
</dbReference>
<comment type="caution">
    <text evidence="7">The sequence shown here is derived from an EMBL/GenBank/DDBJ whole genome shotgun (WGS) entry which is preliminary data.</text>
</comment>
<dbReference type="Pfam" id="PF16541">
    <property type="entry name" value="AltA1"/>
    <property type="match status" value="1"/>
</dbReference>
<dbReference type="InterPro" id="IPR032382">
    <property type="entry name" value="AltA1"/>
</dbReference>
<evidence type="ECO:0000256" key="1">
    <source>
        <dbReference type="ARBA" id="ARBA00004613"/>
    </source>
</evidence>
<feature type="domain" description="AA1-like" evidence="6">
    <location>
        <begin position="45"/>
        <end position="177"/>
    </location>
</feature>
<proteinExistence type="predicted"/>
<sequence>MHGFISTLLTILPLATAAPFGLGLNSRDANPGCQAASFNNFSWTVEDFDYHASYIFTTPAHQNSWGYVNFNLTNPALTYKASCSGTSNQLSDFFYGTVPYTCTTPAGTSAKTTFDFSKASGTLNINQTWTCSDLDPQWPATINGYGQVNLTLACTDSTYQNQNWTLGQIYSDREIRCAPATVPVKPYKMTAIA</sequence>
<evidence type="ECO:0000256" key="2">
    <source>
        <dbReference type="ARBA" id="ARBA00022525"/>
    </source>
</evidence>
<dbReference type="EMBL" id="JAGPXC010000002">
    <property type="protein sequence ID" value="KAH6657202.1"/>
    <property type="molecule type" value="Genomic_DNA"/>
</dbReference>
<keyword evidence="4" id="KW-1015">Disulfide bond</keyword>
<reference evidence="7" key="1">
    <citation type="journal article" date="2021" name="Nat. Commun.">
        <title>Genetic determinants of endophytism in the Arabidopsis root mycobiome.</title>
        <authorList>
            <person name="Mesny F."/>
            <person name="Miyauchi S."/>
            <person name="Thiergart T."/>
            <person name="Pickel B."/>
            <person name="Atanasova L."/>
            <person name="Karlsson M."/>
            <person name="Huettel B."/>
            <person name="Barry K.W."/>
            <person name="Haridas S."/>
            <person name="Chen C."/>
            <person name="Bauer D."/>
            <person name="Andreopoulos W."/>
            <person name="Pangilinan J."/>
            <person name="LaButti K."/>
            <person name="Riley R."/>
            <person name="Lipzen A."/>
            <person name="Clum A."/>
            <person name="Drula E."/>
            <person name="Henrissat B."/>
            <person name="Kohler A."/>
            <person name="Grigoriev I.V."/>
            <person name="Martin F.M."/>
            <person name="Hacquard S."/>
        </authorList>
    </citation>
    <scope>NUCLEOTIDE SEQUENCE</scope>
    <source>
        <strain evidence="7">MPI-SDFR-AT-0073</strain>
    </source>
</reference>
<evidence type="ECO:0000259" key="6">
    <source>
        <dbReference type="Pfam" id="PF16541"/>
    </source>
</evidence>
<evidence type="ECO:0000313" key="8">
    <source>
        <dbReference type="Proteomes" id="UP000758603"/>
    </source>
</evidence>
<keyword evidence="2" id="KW-0964">Secreted</keyword>
<evidence type="ECO:0000256" key="5">
    <source>
        <dbReference type="SAM" id="SignalP"/>
    </source>
</evidence>
<dbReference type="GeneID" id="70130889"/>
<dbReference type="Proteomes" id="UP000758603">
    <property type="component" value="Unassembled WGS sequence"/>
</dbReference>
<protein>
    <recommendedName>
        <fullName evidence="6">AA1-like domain-containing protein</fullName>
    </recommendedName>
</protein>
<keyword evidence="3 5" id="KW-0732">Signal</keyword>
<feature type="chain" id="PRO_5040379847" description="AA1-like domain-containing protein" evidence="5">
    <location>
        <begin position="18"/>
        <end position="193"/>
    </location>
</feature>
<keyword evidence="8" id="KW-1185">Reference proteome</keyword>
<comment type="subcellular location">
    <subcellularLocation>
        <location evidence="1">Secreted</location>
    </subcellularLocation>
</comment>
<organism evidence="7 8">
    <name type="scientific">Truncatella angustata</name>
    <dbReference type="NCBI Taxonomy" id="152316"/>
    <lineage>
        <taxon>Eukaryota</taxon>
        <taxon>Fungi</taxon>
        <taxon>Dikarya</taxon>
        <taxon>Ascomycota</taxon>
        <taxon>Pezizomycotina</taxon>
        <taxon>Sordariomycetes</taxon>
        <taxon>Xylariomycetidae</taxon>
        <taxon>Amphisphaeriales</taxon>
        <taxon>Sporocadaceae</taxon>
        <taxon>Truncatella</taxon>
    </lineage>
</organism>
<accession>A0A9P8USA5</accession>
<dbReference type="AlphaFoldDB" id="A0A9P8USA5"/>
<evidence type="ECO:0000256" key="4">
    <source>
        <dbReference type="ARBA" id="ARBA00023157"/>
    </source>
</evidence>
<evidence type="ECO:0000256" key="3">
    <source>
        <dbReference type="ARBA" id="ARBA00022729"/>
    </source>
</evidence>